<proteinExistence type="predicted"/>
<gene>
    <name evidence="5" type="ORF">GCM10009716_14740</name>
</gene>
<feature type="domain" description="HTH deoR-type" evidence="4">
    <location>
        <begin position="1"/>
        <end position="50"/>
    </location>
</feature>
<evidence type="ECO:0000313" key="5">
    <source>
        <dbReference type="EMBL" id="GAA1905859.1"/>
    </source>
</evidence>
<dbReference type="InterPro" id="IPR014036">
    <property type="entry name" value="DeoR-like_C"/>
</dbReference>
<keyword evidence="6" id="KW-1185">Reference proteome</keyword>
<name>A0ABN2NXS0_9ACTN</name>
<dbReference type="InterPro" id="IPR037171">
    <property type="entry name" value="NagB/RpiA_transferase-like"/>
</dbReference>
<dbReference type="Gene3D" id="1.10.10.10">
    <property type="entry name" value="Winged helix-like DNA-binding domain superfamily/Winged helix DNA-binding domain"/>
    <property type="match status" value="1"/>
</dbReference>
<dbReference type="InterPro" id="IPR050313">
    <property type="entry name" value="Carb_Metab_HTH_regulators"/>
</dbReference>
<dbReference type="PANTHER" id="PTHR30363:SF44">
    <property type="entry name" value="AGA OPERON TRANSCRIPTIONAL REPRESSOR-RELATED"/>
    <property type="match status" value="1"/>
</dbReference>
<dbReference type="SMART" id="SM01134">
    <property type="entry name" value="DeoRC"/>
    <property type="match status" value="1"/>
</dbReference>
<feature type="compositionally biased region" description="Pro residues" evidence="3">
    <location>
        <begin position="268"/>
        <end position="277"/>
    </location>
</feature>
<comment type="caution">
    <text evidence="5">The sequence shown here is derived from an EMBL/GenBank/DDBJ whole genome shotgun (WGS) entry which is preliminary data.</text>
</comment>
<evidence type="ECO:0000256" key="3">
    <source>
        <dbReference type="SAM" id="MobiDB-lite"/>
    </source>
</evidence>
<protein>
    <submittedName>
        <fullName evidence="5">DeoR/GlpR family DNA-binding transcription regulator</fullName>
    </submittedName>
</protein>
<keyword evidence="2" id="KW-0804">Transcription</keyword>
<dbReference type="SMART" id="SM00420">
    <property type="entry name" value="HTH_DEOR"/>
    <property type="match status" value="1"/>
</dbReference>
<reference evidence="5 6" key="1">
    <citation type="journal article" date="2019" name="Int. J. Syst. Evol. Microbiol.">
        <title>The Global Catalogue of Microorganisms (GCM) 10K type strain sequencing project: providing services to taxonomists for standard genome sequencing and annotation.</title>
        <authorList>
            <consortium name="The Broad Institute Genomics Platform"/>
            <consortium name="The Broad Institute Genome Sequencing Center for Infectious Disease"/>
            <person name="Wu L."/>
            <person name="Ma J."/>
        </authorList>
    </citation>
    <scope>NUCLEOTIDE SEQUENCE [LARGE SCALE GENOMIC DNA]</scope>
    <source>
        <strain evidence="5 6">JCM 13581</strain>
    </source>
</reference>
<keyword evidence="5" id="KW-0238">DNA-binding</keyword>
<evidence type="ECO:0000256" key="1">
    <source>
        <dbReference type="ARBA" id="ARBA00023015"/>
    </source>
</evidence>
<dbReference type="Pfam" id="PF08220">
    <property type="entry name" value="HTH_DeoR"/>
    <property type="match status" value="1"/>
</dbReference>
<dbReference type="PRINTS" id="PR00037">
    <property type="entry name" value="HTHLACR"/>
</dbReference>
<dbReference type="PANTHER" id="PTHR30363">
    <property type="entry name" value="HTH-TYPE TRANSCRIPTIONAL REGULATOR SRLR-RELATED"/>
    <property type="match status" value="1"/>
</dbReference>
<feature type="region of interest" description="Disordered" evidence="3">
    <location>
        <begin position="248"/>
        <end position="294"/>
    </location>
</feature>
<evidence type="ECO:0000259" key="4">
    <source>
        <dbReference type="PROSITE" id="PS51000"/>
    </source>
</evidence>
<sequence length="294" mass="30200">MILEMVRANGAVSLRELARVVQTSEVTVRRDVRALEAEGLLDRRHGGAVLPGGFGQESGFHQRSMAASAEKAAIAECAAGLVGEGEAVIVGAGTTAQELARRLARVPGLTVVTNSLLAAQALAHAGRVDVVMTGGTLRGSDYALVGSGAELSLQGLRVARAFLSGAGLTAERGLSTSNMLSASADRALVKAAAEVVVLADHTKLGSDTMFQTVPAEKITRLVTDQPPEGSPGAGELEALADRGVRVLVAGSRGEQPTAAAHREVPVPGQRPPGPLPPGHDGRHAHAGQPMGRRR</sequence>
<keyword evidence="1" id="KW-0805">Transcription regulation</keyword>
<dbReference type="InterPro" id="IPR036390">
    <property type="entry name" value="WH_DNA-bd_sf"/>
</dbReference>
<dbReference type="GO" id="GO:0003677">
    <property type="term" value="F:DNA binding"/>
    <property type="evidence" value="ECO:0007669"/>
    <property type="project" value="UniProtKB-KW"/>
</dbReference>
<evidence type="ECO:0000313" key="6">
    <source>
        <dbReference type="Proteomes" id="UP001501303"/>
    </source>
</evidence>
<dbReference type="SUPFAM" id="SSF46785">
    <property type="entry name" value="Winged helix' DNA-binding domain"/>
    <property type="match status" value="1"/>
</dbReference>
<dbReference type="SUPFAM" id="SSF100950">
    <property type="entry name" value="NagB/RpiA/CoA transferase-like"/>
    <property type="match status" value="1"/>
</dbReference>
<evidence type="ECO:0000256" key="2">
    <source>
        <dbReference type="ARBA" id="ARBA00023163"/>
    </source>
</evidence>
<dbReference type="EMBL" id="BAAAMJ010000010">
    <property type="protein sequence ID" value="GAA1905859.1"/>
    <property type="molecule type" value="Genomic_DNA"/>
</dbReference>
<dbReference type="PROSITE" id="PS51000">
    <property type="entry name" value="HTH_DEOR_2"/>
    <property type="match status" value="1"/>
</dbReference>
<dbReference type="InterPro" id="IPR036388">
    <property type="entry name" value="WH-like_DNA-bd_sf"/>
</dbReference>
<dbReference type="InterPro" id="IPR001034">
    <property type="entry name" value="DeoR_HTH"/>
</dbReference>
<organism evidence="5 6">
    <name type="scientific">Streptomyces sodiiphilus</name>
    <dbReference type="NCBI Taxonomy" id="226217"/>
    <lineage>
        <taxon>Bacteria</taxon>
        <taxon>Bacillati</taxon>
        <taxon>Actinomycetota</taxon>
        <taxon>Actinomycetes</taxon>
        <taxon>Kitasatosporales</taxon>
        <taxon>Streptomycetaceae</taxon>
        <taxon>Streptomyces</taxon>
    </lineage>
</organism>
<dbReference type="Proteomes" id="UP001501303">
    <property type="component" value="Unassembled WGS sequence"/>
</dbReference>
<dbReference type="Pfam" id="PF00455">
    <property type="entry name" value="DeoRC"/>
    <property type="match status" value="1"/>
</dbReference>
<accession>A0ABN2NXS0</accession>